<dbReference type="RefSeq" id="WP_420827949.1">
    <property type="nucleotide sequence ID" value="NZ_JAFBEC010000012.1"/>
</dbReference>
<evidence type="ECO:0000259" key="4">
    <source>
        <dbReference type="Pfam" id="PF08241"/>
    </source>
</evidence>
<accession>A0ABS2PG40</accession>
<dbReference type="Gene3D" id="3.40.50.150">
    <property type="entry name" value="Vaccinia Virus protein VP39"/>
    <property type="match status" value="1"/>
</dbReference>
<keyword evidence="1 5" id="KW-0489">Methyltransferase</keyword>
<evidence type="ECO:0000313" key="6">
    <source>
        <dbReference type="Proteomes" id="UP000741863"/>
    </source>
</evidence>
<dbReference type="GO" id="GO:0032259">
    <property type="term" value="P:methylation"/>
    <property type="evidence" value="ECO:0007669"/>
    <property type="project" value="UniProtKB-KW"/>
</dbReference>
<keyword evidence="6" id="KW-1185">Reference proteome</keyword>
<dbReference type="InterPro" id="IPR013216">
    <property type="entry name" value="Methyltransf_11"/>
</dbReference>
<reference evidence="5 6" key="1">
    <citation type="submission" date="2021-01" db="EMBL/GenBank/DDBJ databases">
        <title>Genomic Encyclopedia of Type Strains, Phase IV (KMG-IV): sequencing the most valuable type-strain genomes for metagenomic binning, comparative biology and taxonomic classification.</title>
        <authorList>
            <person name="Goeker M."/>
        </authorList>
    </citation>
    <scope>NUCLEOTIDE SEQUENCE [LARGE SCALE GENOMIC DNA]</scope>
    <source>
        <strain evidence="5 6">DSM 25540</strain>
    </source>
</reference>
<dbReference type="PANTHER" id="PTHR43464:SF19">
    <property type="entry name" value="UBIQUINONE BIOSYNTHESIS O-METHYLTRANSFERASE, MITOCHONDRIAL"/>
    <property type="match status" value="1"/>
</dbReference>
<dbReference type="EMBL" id="JAFBEC010000012">
    <property type="protein sequence ID" value="MBM7634400.1"/>
    <property type="molecule type" value="Genomic_DNA"/>
</dbReference>
<proteinExistence type="predicted"/>
<keyword evidence="3" id="KW-0949">S-adenosyl-L-methionine</keyword>
<dbReference type="Proteomes" id="UP000741863">
    <property type="component" value="Unassembled WGS sequence"/>
</dbReference>
<dbReference type="GO" id="GO:0008168">
    <property type="term" value="F:methyltransferase activity"/>
    <property type="evidence" value="ECO:0007669"/>
    <property type="project" value="UniProtKB-KW"/>
</dbReference>
<comment type="caution">
    <text evidence="5">The sequence shown here is derived from an EMBL/GenBank/DDBJ whole genome shotgun (WGS) entry which is preliminary data.</text>
</comment>
<evidence type="ECO:0000256" key="3">
    <source>
        <dbReference type="ARBA" id="ARBA00022691"/>
    </source>
</evidence>
<keyword evidence="2" id="KW-0808">Transferase</keyword>
<protein>
    <submittedName>
        <fullName evidence="5">2-polyprenyl-3-methyl-5-hydroxy-6-metoxy-1, 4-benzoquinol methylase</fullName>
    </submittedName>
</protein>
<gene>
    <name evidence="5" type="ORF">JOD17_003506</name>
</gene>
<organism evidence="5 6">
    <name type="scientific">Geomicrobium sediminis</name>
    <dbReference type="NCBI Taxonomy" id="1347788"/>
    <lineage>
        <taxon>Bacteria</taxon>
        <taxon>Bacillati</taxon>
        <taxon>Bacillota</taxon>
        <taxon>Bacilli</taxon>
        <taxon>Bacillales</taxon>
        <taxon>Geomicrobium</taxon>
    </lineage>
</organism>
<dbReference type="Pfam" id="PF08241">
    <property type="entry name" value="Methyltransf_11"/>
    <property type="match status" value="1"/>
</dbReference>
<evidence type="ECO:0000256" key="1">
    <source>
        <dbReference type="ARBA" id="ARBA00022603"/>
    </source>
</evidence>
<evidence type="ECO:0000313" key="5">
    <source>
        <dbReference type="EMBL" id="MBM7634400.1"/>
    </source>
</evidence>
<name>A0ABS2PG40_9BACL</name>
<evidence type="ECO:0000256" key="2">
    <source>
        <dbReference type="ARBA" id="ARBA00022679"/>
    </source>
</evidence>
<sequence>MDNNPYDQQSLFQKYSEMERSQKGLAGAGEWNALQQVLPDFKGKSVLDLGCGYGWHCMYAAENGASKVIGVDQSRKMLEVAKSKSTKYTSIQYVHSSIEDIQLERESFDVVLSSLALHYVPSFNDVAQKIHNALTCKGQFIFSVEHPTFTAEGSQDWVYTSQGTVQHFPIDRYFEEGRRETNFLGETVMKYHKTLTSYLNGLLMNGWVLNRVIEPSPPASMLVDVQMQHELRRPMMLIVAATKQ</sequence>
<dbReference type="PANTHER" id="PTHR43464">
    <property type="entry name" value="METHYLTRANSFERASE"/>
    <property type="match status" value="1"/>
</dbReference>
<dbReference type="InterPro" id="IPR029063">
    <property type="entry name" value="SAM-dependent_MTases_sf"/>
</dbReference>
<feature type="domain" description="Methyltransferase type 11" evidence="4">
    <location>
        <begin position="47"/>
        <end position="142"/>
    </location>
</feature>
<dbReference type="SUPFAM" id="SSF53335">
    <property type="entry name" value="S-adenosyl-L-methionine-dependent methyltransferases"/>
    <property type="match status" value="1"/>
</dbReference>
<dbReference type="CDD" id="cd02440">
    <property type="entry name" value="AdoMet_MTases"/>
    <property type="match status" value="1"/>
</dbReference>